<evidence type="ECO:0008006" key="3">
    <source>
        <dbReference type="Google" id="ProtNLM"/>
    </source>
</evidence>
<accession>A0ABR2G5N7</accession>
<comment type="caution">
    <text evidence="1">The sequence shown here is derived from an EMBL/GenBank/DDBJ whole genome shotgun (WGS) entry which is preliminary data.</text>
</comment>
<name>A0ABR2G5N7_9ROSI</name>
<dbReference type="EMBL" id="JBBPBM010000003">
    <property type="protein sequence ID" value="KAK8593982.1"/>
    <property type="molecule type" value="Genomic_DNA"/>
</dbReference>
<evidence type="ECO:0000313" key="1">
    <source>
        <dbReference type="EMBL" id="KAK8593982.1"/>
    </source>
</evidence>
<dbReference type="Proteomes" id="UP001472677">
    <property type="component" value="Unassembled WGS sequence"/>
</dbReference>
<reference evidence="1 2" key="1">
    <citation type="journal article" date="2024" name="G3 (Bethesda)">
        <title>Genome assembly of Hibiscus sabdariffa L. provides insights into metabolisms of medicinal natural products.</title>
        <authorList>
            <person name="Kim T."/>
        </authorList>
    </citation>
    <scope>NUCLEOTIDE SEQUENCE [LARGE SCALE GENOMIC DNA]</scope>
    <source>
        <strain evidence="1">TK-2024</strain>
        <tissue evidence="1">Old leaves</tissue>
    </source>
</reference>
<proteinExistence type="predicted"/>
<evidence type="ECO:0000313" key="2">
    <source>
        <dbReference type="Proteomes" id="UP001472677"/>
    </source>
</evidence>
<keyword evidence="2" id="KW-1185">Reference proteome</keyword>
<organism evidence="1 2">
    <name type="scientific">Hibiscus sabdariffa</name>
    <name type="common">roselle</name>
    <dbReference type="NCBI Taxonomy" id="183260"/>
    <lineage>
        <taxon>Eukaryota</taxon>
        <taxon>Viridiplantae</taxon>
        <taxon>Streptophyta</taxon>
        <taxon>Embryophyta</taxon>
        <taxon>Tracheophyta</taxon>
        <taxon>Spermatophyta</taxon>
        <taxon>Magnoliopsida</taxon>
        <taxon>eudicotyledons</taxon>
        <taxon>Gunneridae</taxon>
        <taxon>Pentapetalae</taxon>
        <taxon>rosids</taxon>
        <taxon>malvids</taxon>
        <taxon>Malvales</taxon>
        <taxon>Malvaceae</taxon>
        <taxon>Malvoideae</taxon>
        <taxon>Hibiscus</taxon>
    </lineage>
</organism>
<sequence length="90" mass="9925">MSSDGSTGGIGGVLCDKNRQRLLYFSSSISSECDNKSVVDWICDVSKAPSYFAEIINNVAKRLIEGWLRIRYIPRCCNMEADQLAKCGIG</sequence>
<gene>
    <name evidence="1" type="ORF">V6N12_046055</name>
</gene>
<protein>
    <recommendedName>
        <fullName evidence="3">RNase H type-1 domain-containing protein</fullName>
    </recommendedName>
</protein>